<dbReference type="EMBL" id="AM889285">
    <property type="protein sequence ID" value="CAP56701.1"/>
    <property type="molecule type" value="Genomic_DNA"/>
</dbReference>
<dbReference type="KEGG" id="gdi:GDI2758"/>
<dbReference type="Proteomes" id="UP000001176">
    <property type="component" value="Chromosome"/>
</dbReference>
<dbReference type="PANTHER" id="PTHR36057">
    <property type="match status" value="1"/>
</dbReference>
<feature type="signal peptide" evidence="1">
    <location>
        <begin position="1"/>
        <end position="26"/>
    </location>
</feature>
<dbReference type="Pfam" id="PF06764">
    <property type="entry name" value="DUF1223"/>
    <property type="match status" value="1"/>
</dbReference>
<evidence type="ECO:0000313" key="3">
    <source>
        <dbReference type="Proteomes" id="UP000001176"/>
    </source>
</evidence>
<evidence type="ECO:0008006" key="4">
    <source>
        <dbReference type="Google" id="ProtNLM"/>
    </source>
</evidence>
<feature type="chain" id="PRO_5002736255" description="DUF1223 domain-containing protein" evidence="1">
    <location>
        <begin position="27"/>
        <end position="170"/>
    </location>
</feature>
<keyword evidence="1" id="KW-0732">Signal</keyword>
<evidence type="ECO:0000313" key="2">
    <source>
        <dbReference type="EMBL" id="CAP56701.1"/>
    </source>
</evidence>
<proteinExistence type="predicted"/>
<dbReference type="OrthoDB" id="9808254at2"/>
<gene>
    <name evidence="2" type="ordered locus">GDI2758</name>
</gene>
<accession>A9HQA0</accession>
<dbReference type="RefSeq" id="WP_012226920.1">
    <property type="nucleotide sequence ID" value="NC_010125.1"/>
</dbReference>
<name>A9HQA0_GLUDA</name>
<organism evidence="2 3">
    <name type="scientific">Gluconacetobacter diazotrophicus (strain ATCC 49037 / DSM 5601 / CCUG 37298 / CIP 103539 / LMG 7603 / PAl5)</name>
    <dbReference type="NCBI Taxonomy" id="272568"/>
    <lineage>
        <taxon>Bacteria</taxon>
        <taxon>Pseudomonadati</taxon>
        <taxon>Pseudomonadota</taxon>
        <taxon>Alphaproteobacteria</taxon>
        <taxon>Acetobacterales</taxon>
        <taxon>Acetobacteraceae</taxon>
        <taxon>Gluconacetobacter</taxon>
    </lineage>
</organism>
<dbReference type="PANTHER" id="PTHR36057:SF1">
    <property type="entry name" value="LIPOPROTEIN LIPID ATTACHMENT SITE-LIKE PROTEIN, PUTATIVE (DUF1223)-RELATED"/>
    <property type="match status" value="1"/>
</dbReference>
<dbReference type="AlphaFoldDB" id="A9HQA0"/>
<dbReference type="InterPro" id="IPR010634">
    <property type="entry name" value="DUF1223"/>
</dbReference>
<dbReference type="SUPFAM" id="SSF52833">
    <property type="entry name" value="Thioredoxin-like"/>
    <property type="match status" value="1"/>
</dbReference>
<evidence type="ECO:0000256" key="1">
    <source>
        <dbReference type="SAM" id="SignalP"/>
    </source>
</evidence>
<sequence length="170" mass="18871">MKLKSVISTALGGMLALVGTSVPAMAADPDHPTVVELFQSQGCSSCPPANANLLALSDRPDLLTLSWEVTYWDDLGWKNTFSALAFTARQRNYAHAFRRREVFTPEIVVIGTFDDGSYSYQLPDGRVVVGDFRFEARDQLASGYKCGYSCWRAFSSSLLANEWMAGSYWF</sequence>
<dbReference type="InterPro" id="IPR036249">
    <property type="entry name" value="Thioredoxin-like_sf"/>
</dbReference>
<keyword evidence="3" id="KW-1185">Reference proteome</keyword>
<reference evidence="2 3" key="1">
    <citation type="journal article" date="2009" name="BMC Genomics">
        <title>Complete genome sequence of the sugarcane nitrogen-fixing endophyte Gluconacetobacter diazotrophicus Pal5.</title>
        <authorList>
            <person name="Bertalan M."/>
            <person name="Albano R."/>
            <person name="Padua V."/>
            <person name="Rouws L."/>
            <person name="Rojas C."/>
            <person name="Hemerly A."/>
            <person name="Teixeira K."/>
            <person name="Schwab S."/>
            <person name="Araujo J."/>
            <person name="Oliveira A."/>
            <person name="Franca L."/>
            <person name="Magalhaes V."/>
            <person name="Alqueres S."/>
            <person name="Cardoso A."/>
            <person name="Almeida W."/>
            <person name="Loureiro M.M."/>
            <person name="Nogueira E."/>
            <person name="Cidade D."/>
            <person name="Oliveira D."/>
            <person name="Simao T."/>
            <person name="Macedo J."/>
            <person name="Valadao A."/>
            <person name="Dreschsel M."/>
            <person name="Freitas F."/>
            <person name="Vidal M."/>
            <person name="Guedes H."/>
            <person name="Rodrigues E."/>
            <person name="Meneses C."/>
            <person name="Brioso P."/>
            <person name="Pozzer L."/>
            <person name="Figueiredo D."/>
            <person name="Montano H."/>
            <person name="Junior J."/>
            <person name="Filho G."/>
            <person name="Flores V."/>
            <person name="Ferreira B."/>
            <person name="Branco A."/>
            <person name="Gonzalez P."/>
            <person name="Guillobel H."/>
            <person name="Lemos M."/>
            <person name="Seibel L."/>
            <person name="Macedo J."/>
            <person name="Alves-Ferreira M."/>
            <person name="Sachetto-Martins G."/>
            <person name="Coelho A."/>
            <person name="Santos E."/>
            <person name="Amaral G."/>
            <person name="Neves A."/>
            <person name="Pacheco A.B."/>
            <person name="Carvalho D."/>
            <person name="Lery L."/>
            <person name="Bisch P."/>
            <person name="Rossle S.C."/>
            <person name="Urmenyi T."/>
            <person name="Kruger W.V."/>
            <person name="Martins O."/>
            <person name="Baldani J.I."/>
            <person name="Ferreira P.C."/>
        </authorList>
    </citation>
    <scope>NUCLEOTIDE SEQUENCE [LARGE SCALE GENOMIC DNA]</scope>
    <source>
        <strain evidence="3">ATCC 49037 / DSM 5601 / CCUG 37298 / CIP 103539 / LMG 7603 / PAl5</strain>
    </source>
</reference>
<protein>
    <recommendedName>
        <fullName evidence="4">DUF1223 domain-containing protein</fullName>
    </recommendedName>
</protein>